<evidence type="ECO:0000313" key="8">
    <source>
        <dbReference type="EMBL" id="KAK9733399.1"/>
    </source>
</evidence>
<sequence length="569" mass="62102">MVSKCFNFHLHLPPPQPRISVTTKLNPLQQLTCRTTIQNRSHLHSSTLGRTCTIVQPMALNNPRASPQDYNFDLDSNSDPDPTLTNDDLKPTTESQRTFSGYEMASLWIGLVVGVPSYYLAGSLADLGMAWWQGIATVVAANLILLVPLILTGEPGSQYGISFPVLARSSFGIKGAHVPTLLRALVGCGWYGIETWIGGEAIFLLLPNSIKQSTMSRVLPWLGTSPIEFCCFIVFWVAQLAIVWNGMEGIRELERYSAPILIALTSCLLIWAYVNSGGLGHMLSMNSKLSASQFWSLFFPSLTANISFWAPLALNIPDFTRYAKTQKDQMIGQSGLPIFMGLFTFVGLAVTSSTTVIFGRVISNPIELLGAIGGVATMILAITGISLATITTNIAANVVAPANALVNLSPSKFTFRKGALLTALLGIVFQPWRLLKSSESFVYTWLVGYSALLGPIGGILLADYYLIQKMKLNINDLYTTSHKGRYYYTGGYNLAAMAALIVGILPVMPGLLQKVGILDYVPELFITIYNNAWFISFFSAGILYWVLSCLNEADKDPKTTDPFLPATGV</sequence>
<name>A0AAW1LDA7_SAPOF</name>
<feature type="transmembrane region" description="Helical" evidence="7">
    <location>
        <begin position="441"/>
        <end position="466"/>
    </location>
</feature>
<feature type="transmembrane region" description="Helical" evidence="7">
    <location>
        <begin position="105"/>
        <end position="125"/>
    </location>
</feature>
<dbReference type="EMBL" id="JBDFQZ010000004">
    <property type="protein sequence ID" value="KAK9733399.1"/>
    <property type="molecule type" value="Genomic_DNA"/>
</dbReference>
<feature type="transmembrane region" description="Helical" evidence="7">
    <location>
        <begin position="184"/>
        <end position="206"/>
    </location>
</feature>
<feature type="transmembrane region" description="Helical" evidence="7">
    <location>
        <begin position="226"/>
        <end position="244"/>
    </location>
</feature>
<feature type="transmembrane region" description="Helical" evidence="7">
    <location>
        <begin position="528"/>
        <end position="547"/>
    </location>
</feature>
<keyword evidence="5 7" id="KW-0472">Membrane</keyword>
<feature type="transmembrane region" description="Helical" evidence="7">
    <location>
        <begin position="131"/>
        <end position="151"/>
    </location>
</feature>
<comment type="caution">
    <text evidence="8">The sequence shown here is derived from an EMBL/GenBank/DDBJ whole genome shotgun (WGS) entry which is preliminary data.</text>
</comment>
<dbReference type="AlphaFoldDB" id="A0AAW1LDA7"/>
<dbReference type="GO" id="GO:0015205">
    <property type="term" value="F:nucleobase transmembrane transporter activity"/>
    <property type="evidence" value="ECO:0007669"/>
    <property type="project" value="TreeGrafter"/>
</dbReference>
<organism evidence="8 9">
    <name type="scientific">Saponaria officinalis</name>
    <name type="common">Common soapwort</name>
    <name type="synonym">Lychnis saponaria</name>
    <dbReference type="NCBI Taxonomy" id="3572"/>
    <lineage>
        <taxon>Eukaryota</taxon>
        <taxon>Viridiplantae</taxon>
        <taxon>Streptophyta</taxon>
        <taxon>Embryophyta</taxon>
        <taxon>Tracheophyta</taxon>
        <taxon>Spermatophyta</taxon>
        <taxon>Magnoliopsida</taxon>
        <taxon>eudicotyledons</taxon>
        <taxon>Gunneridae</taxon>
        <taxon>Pentapetalae</taxon>
        <taxon>Caryophyllales</taxon>
        <taxon>Caryophyllaceae</taxon>
        <taxon>Caryophylleae</taxon>
        <taxon>Saponaria</taxon>
    </lineage>
</organism>
<feature type="transmembrane region" description="Helical" evidence="7">
    <location>
        <begin position="418"/>
        <end position="435"/>
    </location>
</feature>
<evidence type="ECO:0000256" key="4">
    <source>
        <dbReference type="ARBA" id="ARBA00022989"/>
    </source>
</evidence>
<comment type="similarity">
    <text evidence="2">Belongs to the purine-cytosine permease (2.A.39) family.</text>
</comment>
<feature type="transmembrane region" description="Helical" evidence="7">
    <location>
        <begin position="294"/>
        <end position="314"/>
    </location>
</feature>
<dbReference type="InterPro" id="IPR045225">
    <property type="entry name" value="Uracil/uridine/allantoin_perm"/>
</dbReference>
<evidence type="ECO:0000313" key="9">
    <source>
        <dbReference type="Proteomes" id="UP001443914"/>
    </source>
</evidence>
<dbReference type="InterPro" id="IPR001248">
    <property type="entry name" value="Pur-cyt_permease"/>
</dbReference>
<evidence type="ECO:0000256" key="3">
    <source>
        <dbReference type="ARBA" id="ARBA00022692"/>
    </source>
</evidence>
<proteinExistence type="inferred from homology"/>
<keyword evidence="3 7" id="KW-0812">Transmembrane</keyword>
<feature type="transmembrane region" description="Helical" evidence="7">
    <location>
        <begin position="486"/>
        <end position="508"/>
    </location>
</feature>
<dbReference type="PANTHER" id="PTHR30618">
    <property type="entry name" value="NCS1 FAMILY PURINE/PYRIMIDINE TRANSPORTER"/>
    <property type="match status" value="1"/>
</dbReference>
<evidence type="ECO:0000256" key="5">
    <source>
        <dbReference type="ARBA" id="ARBA00023136"/>
    </source>
</evidence>
<keyword evidence="9" id="KW-1185">Reference proteome</keyword>
<dbReference type="GO" id="GO:0005886">
    <property type="term" value="C:plasma membrane"/>
    <property type="evidence" value="ECO:0007669"/>
    <property type="project" value="TreeGrafter"/>
</dbReference>
<keyword evidence="4 7" id="KW-1133">Transmembrane helix</keyword>
<dbReference type="FunFam" id="1.10.4160.10:FF:000001">
    <property type="entry name" value="Uracil permease, putative"/>
    <property type="match status" value="1"/>
</dbReference>
<dbReference type="Pfam" id="PF02133">
    <property type="entry name" value="Transp_cyt_pur"/>
    <property type="match status" value="1"/>
</dbReference>
<accession>A0AAW1LDA7</accession>
<protein>
    <submittedName>
        <fullName evidence="8">Uncharacterized protein</fullName>
    </submittedName>
</protein>
<feature type="transmembrane region" description="Helical" evidence="7">
    <location>
        <begin position="335"/>
        <end position="358"/>
    </location>
</feature>
<evidence type="ECO:0000256" key="7">
    <source>
        <dbReference type="SAM" id="Phobius"/>
    </source>
</evidence>
<evidence type="ECO:0000256" key="2">
    <source>
        <dbReference type="ARBA" id="ARBA00008974"/>
    </source>
</evidence>
<dbReference type="Gene3D" id="1.10.4160.10">
    <property type="entry name" value="Hydantoin permease"/>
    <property type="match status" value="1"/>
</dbReference>
<dbReference type="Proteomes" id="UP001443914">
    <property type="component" value="Unassembled WGS sequence"/>
</dbReference>
<comment type="subcellular location">
    <subcellularLocation>
        <location evidence="1">Membrane</location>
        <topology evidence="1">Multi-pass membrane protein</topology>
    </subcellularLocation>
</comment>
<dbReference type="CDD" id="cd11485">
    <property type="entry name" value="SLC-NCS1sbd_YbbW-like"/>
    <property type="match status" value="1"/>
</dbReference>
<evidence type="ECO:0000256" key="6">
    <source>
        <dbReference type="SAM" id="MobiDB-lite"/>
    </source>
</evidence>
<dbReference type="PANTHER" id="PTHR30618:SF0">
    <property type="entry name" value="PURINE-URACIL PERMEASE NCS1"/>
    <property type="match status" value="1"/>
</dbReference>
<feature type="transmembrane region" description="Helical" evidence="7">
    <location>
        <begin position="378"/>
        <end position="406"/>
    </location>
</feature>
<feature type="region of interest" description="Disordered" evidence="6">
    <location>
        <begin position="66"/>
        <end position="92"/>
    </location>
</feature>
<reference evidence="8" key="1">
    <citation type="submission" date="2024-03" db="EMBL/GenBank/DDBJ databases">
        <title>WGS assembly of Saponaria officinalis var. Norfolk2.</title>
        <authorList>
            <person name="Jenkins J."/>
            <person name="Shu S."/>
            <person name="Grimwood J."/>
            <person name="Barry K."/>
            <person name="Goodstein D."/>
            <person name="Schmutz J."/>
            <person name="Leebens-Mack J."/>
            <person name="Osbourn A."/>
        </authorList>
    </citation>
    <scope>NUCLEOTIDE SEQUENCE [LARGE SCALE GENOMIC DNA]</scope>
    <source>
        <strain evidence="8">JIC</strain>
    </source>
</reference>
<evidence type="ECO:0000256" key="1">
    <source>
        <dbReference type="ARBA" id="ARBA00004141"/>
    </source>
</evidence>
<gene>
    <name evidence="8" type="ORF">RND81_04G065700</name>
</gene>
<feature type="transmembrane region" description="Helical" evidence="7">
    <location>
        <begin position="256"/>
        <end position="274"/>
    </location>
</feature>